<proteinExistence type="predicted"/>
<accession>A0AAN6X2C3</accession>
<gene>
    <name evidence="1" type="ORF">QBC35DRAFT_293600</name>
</gene>
<dbReference type="AlphaFoldDB" id="A0AAN6X2C3"/>
<reference evidence="1" key="2">
    <citation type="submission" date="2023-05" db="EMBL/GenBank/DDBJ databases">
        <authorList>
            <consortium name="Lawrence Berkeley National Laboratory"/>
            <person name="Steindorff A."/>
            <person name="Hensen N."/>
            <person name="Bonometti L."/>
            <person name="Westerberg I."/>
            <person name="Brannstrom I.O."/>
            <person name="Guillou S."/>
            <person name="Cros-Aarteil S."/>
            <person name="Calhoun S."/>
            <person name="Haridas S."/>
            <person name="Kuo A."/>
            <person name="Mondo S."/>
            <person name="Pangilinan J."/>
            <person name="Riley R."/>
            <person name="Labutti K."/>
            <person name="Andreopoulos B."/>
            <person name="Lipzen A."/>
            <person name="Chen C."/>
            <person name="Yanf M."/>
            <person name="Daum C."/>
            <person name="Ng V."/>
            <person name="Clum A."/>
            <person name="Ohm R."/>
            <person name="Martin F."/>
            <person name="Silar P."/>
            <person name="Natvig D."/>
            <person name="Lalanne C."/>
            <person name="Gautier V."/>
            <person name="Ament-Velasquez S.L."/>
            <person name="Kruys A."/>
            <person name="Hutchinson M.I."/>
            <person name="Powell A.J."/>
            <person name="Barry K."/>
            <person name="Miller A.N."/>
            <person name="Grigoriev I.V."/>
            <person name="Debuchy R."/>
            <person name="Gladieux P."/>
            <person name="Thoren M.H."/>
            <person name="Johannesson H."/>
        </authorList>
    </citation>
    <scope>NUCLEOTIDE SEQUENCE</scope>
    <source>
        <strain evidence="1">PSN309</strain>
    </source>
</reference>
<organism evidence="1 2">
    <name type="scientific">Podospora australis</name>
    <dbReference type="NCBI Taxonomy" id="1536484"/>
    <lineage>
        <taxon>Eukaryota</taxon>
        <taxon>Fungi</taxon>
        <taxon>Dikarya</taxon>
        <taxon>Ascomycota</taxon>
        <taxon>Pezizomycotina</taxon>
        <taxon>Sordariomycetes</taxon>
        <taxon>Sordariomycetidae</taxon>
        <taxon>Sordariales</taxon>
        <taxon>Podosporaceae</taxon>
        <taxon>Podospora</taxon>
    </lineage>
</organism>
<evidence type="ECO:0000313" key="1">
    <source>
        <dbReference type="EMBL" id="KAK4191630.1"/>
    </source>
</evidence>
<dbReference type="Proteomes" id="UP001302126">
    <property type="component" value="Unassembled WGS sequence"/>
</dbReference>
<dbReference type="EMBL" id="MU864358">
    <property type="protein sequence ID" value="KAK4191630.1"/>
    <property type="molecule type" value="Genomic_DNA"/>
</dbReference>
<keyword evidence="2" id="KW-1185">Reference proteome</keyword>
<sequence>MYHLARYPKLFANGIRHFHVRSKMKTNMFCPQHILETSRWRRAIPLTAEPQLNQVVHYSLQGSRGYSMSGTRSINFSKLYSLCGQSKTMSYPNPENQLPCSQVYYEKLKNRRLWLVNSLKSFIFIQLLAKLPYHGLRAPDGQASVFLGISPSCQYQSPDVSLQPFVLFKQDHQGRATLAAPLALGWSPADEDGSGGCRAFSLASVKCHSENINRCFQLSGEDLSRISNFLMATRLSKFFPAPWPR</sequence>
<comment type="caution">
    <text evidence="1">The sequence shown here is derived from an EMBL/GenBank/DDBJ whole genome shotgun (WGS) entry which is preliminary data.</text>
</comment>
<reference evidence="1" key="1">
    <citation type="journal article" date="2023" name="Mol. Phylogenet. Evol.">
        <title>Genome-scale phylogeny and comparative genomics of the fungal order Sordariales.</title>
        <authorList>
            <person name="Hensen N."/>
            <person name="Bonometti L."/>
            <person name="Westerberg I."/>
            <person name="Brannstrom I.O."/>
            <person name="Guillou S."/>
            <person name="Cros-Aarteil S."/>
            <person name="Calhoun S."/>
            <person name="Haridas S."/>
            <person name="Kuo A."/>
            <person name="Mondo S."/>
            <person name="Pangilinan J."/>
            <person name="Riley R."/>
            <person name="LaButti K."/>
            <person name="Andreopoulos B."/>
            <person name="Lipzen A."/>
            <person name="Chen C."/>
            <person name="Yan M."/>
            <person name="Daum C."/>
            <person name="Ng V."/>
            <person name="Clum A."/>
            <person name="Steindorff A."/>
            <person name="Ohm R.A."/>
            <person name="Martin F."/>
            <person name="Silar P."/>
            <person name="Natvig D.O."/>
            <person name="Lalanne C."/>
            <person name="Gautier V."/>
            <person name="Ament-Velasquez S.L."/>
            <person name="Kruys A."/>
            <person name="Hutchinson M.I."/>
            <person name="Powell A.J."/>
            <person name="Barry K."/>
            <person name="Miller A.N."/>
            <person name="Grigoriev I.V."/>
            <person name="Debuchy R."/>
            <person name="Gladieux P."/>
            <person name="Hiltunen Thoren M."/>
            <person name="Johannesson H."/>
        </authorList>
    </citation>
    <scope>NUCLEOTIDE SEQUENCE</scope>
    <source>
        <strain evidence="1">PSN309</strain>
    </source>
</reference>
<name>A0AAN6X2C3_9PEZI</name>
<protein>
    <submittedName>
        <fullName evidence="1">Uncharacterized protein</fullName>
    </submittedName>
</protein>
<evidence type="ECO:0000313" key="2">
    <source>
        <dbReference type="Proteomes" id="UP001302126"/>
    </source>
</evidence>